<dbReference type="RefSeq" id="WP_323295128.1">
    <property type="nucleotide sequence ID" value="NZ_JAYFUM010000003.1"/>
</dbReference>
<evidence type="ECO:0000313" key="4">
    <source>
        <dbReference type="EMBL" id="MEA5137960.1"/>
    </source>
</evidence>
<dbReference type="Proteomes" id="UP001302949">
    <property type="component" value="Unassembled WGS sequence"/>
</dbReference>
<proteinExistence type="predicted"/>
<dbReference type="Gene3D" id="2.70.98.10">
    <property type="match status" value="1"/>
</dbReference>
<dbReference type="PANTHER" id="PTHR10091:SF0">
    <property type="entry name" value="GALACTOSE MUTAROTASE"/>
    <property type="match status" value="1"/>
</dbReference>
<keyword evidence="5" id="KW-1185">Reference proteome</keyword>
<organism evidence="4 5">
    <name type="scientific">Arcicella rigui</name>
    <dbReference type="NCBI Taxonomy" id="797020"/>
    <lineage>
        <taxon>Bacteria</taxon>
        <taxon>Pseudomonadati</taxon>
        <taxon>Bacteroidota</taxon>
        <taxon>Cytophagia</taxon>
        <taxon>Cytophagales</taxon>
        <taxon>Flectobacillaceae</taxon>
        <taxon>Arcicella</taxon>
    </lineage>
</organism>
<dbReference type="Pfam" id="PF01263">
    <property type="entry name" value="Aldose_epim"/>
    <property type="match status" value="1"/>
</dbReference>
<comment type="caution">
    <text evidence="4">The sequence shown here is derived from an EMBL/GenBank/DDBJ whole genome shotgun (WGS) entry which is preliminary data.</text>
</comment>
<evidence type="ECO:0000256" key="2">
    <source>
        <dbReference type="ARBA" id="ARBA00011245"/>
    </source>
</evidence>
<dbReference type="EMBL" id="JAYFUM010000003">
    <property type="protein sequence ID" value="MEA5137960.1"/>
    <property type="molecule type" value="Genomic_DNA"/>
</dbReference>
<dbReference type="PANTHER" id="PTHR10091">
    <property type="entry name" value="ALDOSE-1-EPIMERASE"/>
    <property type="match status" value="1"/>
</dbReference>
<comment type="subunit">
    <text evidence="2">Monomer.</text>
</comment>
<accession>A0ABU5Q543</accession>
<evidence type="ECO:0000256" key="1">
    <source>
        <dbReference type="ARBA" id="ARBA00001913"/>
    </source>
</evidence>
<dbReference type="InterPro" id="IPR011013">
    <property type="entry name" value="Gal_mutarotase_sf_dom"/>
</dbReference>
<evidence type="ECO:0000256" key="3">
    <source>
        <dbReference type="ARBA" id="ARBA00022837"/>
    </source>
</evidence>
<sequence length="314" mass="34826">MKISKESFGRFTEYVLSNSTTGESVSLLPAFGGIIRKMLLKKAEHLYNVIACAESDEQLVKEMAAYPSAHLFPWGNRVRDGKYSFEGIDYQLPINEVPLNNAIHGFVAFADFEVVEEKVTENAASLTLRYDYKGNHFGFPFPFVLEITNILSAECGFTLVYSIKNAGNTSMPIVLGWHPYFKIEGETVKDWTVEFPAIKQSIPDKQMISVDTKTVDFGGAVALATQNLDAVFAVEKRERVSTILHSIPKDLSINVWQEALEKQFNFTVVYIPPSRDCVAIEPMTGNTNAYNSGDGLLTLAAGESYLLSCGVFLS</sequence>
<reference evidence="4 5" key="1">
    <citation type="submission" date="2023-12" db="EMBL/GenBank/DDBJ databases">
        <title>Novel species of the genus Arcicella isolated from rivers.</title>
        <authorList>
            <person name="Lu H."/>
        </authorList>
    </citation>
    <scope>NUCLEOTIDE SEQUENCE [LARGE SCALE GENOMIC DNA]</scope>
    <source>
        <strain evidence="4 5">KCTC 23307</strain>
    </source>
</reference>
<comment type="cofactor">
    <cofactor evidence="1">
        <name>Ca(2+)</name>
        <dbReference type="ChEBI" id="CHEBI:29108"/>
    </cofactor>
</comment>
<dbReference type="SUPFAM" id="SSF74650">
    <property type="entry name" value="Galactose mutarotase-like"/>
    <property type="match status" value="1"/>
</dbReference>
<dbReference type="InterPro" id="IPR014718">
    <property type="entry name" value="GH-type_carb-bd"/>
</dbReference>
<dbReference type="InterPro" id="IPR008183">
    <property type="entry name" value="Aldose_1/G6P_1-epimerase"/>
</dbReference>
<evidence type="ECO:0000313" key="5">
    <source>
        <dbReference type="Proteomes" id="UP001302949"/>
    </source>
</evidence>
<evidence type="ECO:0008006" key="6">
    <source>
        <dbReference type="Google" id="ProtNLM"/>
    </source>
</evidence>
<gene>
    <name evidence="4" type="ORF">VB248_02370</name>
</gene>
<protein>
    <recommendedName>
        <fullName evidence="6">Aldose 1-epimerase</fullName>
    </recommendedName>
</protein>
<name>A0ABU5Q543_9BACT</name>
<keyword evidence="3" id="KW-0106">Calcium</keyword>